<dbReference type="Proteomes" id="UP000198863">
    <property type="component" value="Unassembled WGS sequence"/>
</dbReference>
<accession>A0A1G7MN26</accession>
<sequence length="292" mass="28465">MGPTARGTLRGVRAAAVLLAAVVVLAGCGADPAPRAAAPATGSATTADPTTGPPSTPPTTTAPPTTTPAPTTTAPTTPAPVVVLDPGHNGGNAAAPGTIDAPVPDGTGGTKPCGTAGTATDAGYPEHAFTWDTALRVRDLLTAAGVQVVLTRQDDTGVGPCVDVRGQLGAQVGAAAFVGIHGDGAAAGGRGFHVITSSLDPGGPQVAAATSTLDTDLRDALTAVEPVSDYLGTDGLDSRGDLAGLNLNTVPAVYVECGNMRNAADAALMSSDPGRQALADRLAAGVLAFLGR</sequence>
<feature type="compositionally biased region" description="Pro residues" evidence="2">
    <location>
        <begin position="51"/>
        <end position="67"/>
    </location>
</feature>
<evidence type="ECO:0000256" key="1">
    <source>
        <dbReference type="ARBA" id="ARBA00022801"/>
    </source>
</evidence>
<keyword evidence="3" id="KW-0732">Signal</keyword>
<keyword evidence="6" id="KW-1185">Reference proteome</keyword>
<reference evidence="6" key="1">
    <citation type="submission" date="2016-10" db="EMBL/GenBank/DDBJ databases">
        <authorList>
            <person name="Varghese N."/>
            <person name="Submissions S."/>
        </authorList>
    </citation>
    <scope>NUCLEOTIDE SEQUENCE [LARGE SCALE GENOMIC DNA]</scope>
    <source>
        <strain evidence="6">DSM 44526</strain>
    </source>
</reference>
<organism evidence="5 6">
    <name type="scientific">Klenkia brasiliensis</name>
    <dbReference type="NCBI Taxonomy" id="333142"/>
    <lineage>
        <taxon>Bacteria</taxon>
        <taxon>Bacillati</taxon>
        <taxon>Actinomycetota</taxon>
        <taxon>Actinomycetes</taxon>
        <taxon>Geodermatophilales</taxon>
        <taxon>Geodermatophilaceae</taxon>
        <taxon>Klenkia</taxon>
    </lineage>
</organism>
<name>A0A1G7MN26_9ACTN</name>
<proteinExistence type="predicted"/>
<dbReference type="AlphaFoldDB" id="A0A1G7MN26"/>
<dbReference type="SUPFAM" id="SSF53187">
    <property type="entry name" value="Zn-dependent exopeptidases"/>
    <property type="match status" value="1"/>
</dbReference>
<gene>
    <name evidence="5" type="ORF">SAMN05660324_0697</name>
</gene>
<evidence type="ECO:0000259" key="4">
    <source>
        <dbReference type="SMART" id="SM00646"/>
    </source>
</evidence>
<keyword evidence="1" id="KW-0378">Hydrolase</keyword>
<evidence type="ECO:0000313" key="5">
    <source>
        <dbReference type="EMBL" id="SDF62529.1"/>
    </source>
</evidence>
<evidence type="ECO:0000256" key="3">
    <source>
        <dbReference type="SAM" id="SignalP"/>
    </source>
</evidence>
<dbReference type="PROSITE" id="PS51257">
    <property type="entry name" value="PROKAR_LIPOPROTEIN"/>
    <property type="match status" value="1"/>
</dbReference>
<dbReference type="InterPro" id="IPR002508">
    <property type="entry name" value="MurNAc-LAA_cat"/>
</dbReference>
<dbReference type="GO" id="GO:0030288">
    <property type="term" value="C:outer membrane-bounded periplasmic space"/>
    <property type="evidence" value="ECO:0007669"/>
    <property type="project" value="TreeGrafter"/>
</dbReference>
<dbReference type="EMBL" id="FNCF01000001">
    <property type="protein sequence ID" value="SDF62529.1"/>
    <property type="molecule type" value="Genomic_DNA"/>
</dbReference>
<feature type="compositionally biased region" description="Low complexity" evidence="2">
    <location>
        <begin position="68"/>
        <end position="80"/>
    </location>
</feature>
<feature type="region of interest" description="Disordered" evidence="2">
    <location>
        <begin position="33"/>
        <end position="118"/>
    </location>
</feature>
<feature type="domain" description="MurNAc-LAA" evidence="4">
    <location>
        <begin position="166"/>
        <end position="287"/>
    </location>
</feature>
<dbReference type="PANTHER" id="PTHR30404:SF0">
    <property type="entry name" value="N-ACETYLMURAMOYL-L-ALANINE AMIDASE AMIC"/>
    <property type="match status" value="1"/>
</dbReference>
<evidence type="ECO:0000313" key="6">
    <source>
        <dbReference type="Proteomes" id="UP000198863"/>
    </source>
</evidence>
<dbReference type="CDD" id="cd02696">
    <property type="entry name" value="MurNAc-LAA"/>
    <property type="match status" value="1"/>
</dbReference>
<feature type="chain" id="PRO_5039618653" evidence="3">
    <location>
        <begin position="27"/>
        <end position="292"/>
    </location>
</feature>
<feature type="compositionally biased region" description="Low complexity" evidence="2">
    <location>
        <begin position="33"/>
        <end position="50"/>
    </location>
</feature>
<dbReference type="GO" id="GO:0008745">
    <property type="term" value="F:N-acetylmuramoyl-L-alanine amidase activity"/>
    <property type="evidence" value="ECO:0007669"/>
    <property type="project" value="InterPro"/>
</dbReference>
<dbReference type="SMART" id="SM00646">
    <property type="entry name" value="Ami_3"/>
    <property type="match status" value="1"/>
</dbReference>
<protein>
    <submittedName>
        <fullName evidence="5">N-acetylmuramoyl-L-alanine amidase</fullName>
    </submittedName>
</protein>
<dbReference type="Gene3D" id="3.40.630.40">
    <property type="entry name" value="Zn-dependent exopeptidases"/>
    <property type="match status" value="1"/>
</dbReference>
<dbReference type="GO" id="GO:0009253">
    <property type="term" value="P:peptidoglycan catabolic process"/>
    <property type="evidence" value="ECO:0007669"/>
    <property type="project" value="InterPro"/>
</dbReference>
<dbReference type="Pfam" id="PF01520">
    <property type="entry name" value="Amidase_3"/>
    <property type="match status" value="1"/>
</dbReference>
<dbReference type="PANTHER" id="PTHR30404">
    <property type="entry name" value="N-ACETYLMURAMOYL-L-ALANINE AMIDASE"/>
    <property type="match status" value="1"/>
</dbReference>
<dbReference type="InterPro" id="IPR050695">
    <property type="entry name" value="N-acetylmuramoyl_amidase_3"/>
</dbReference>
<feature type="signal peptide" evidence="3">
    <location>
        <begin position="1"/>
        <end position="26"/>
    </location>
</feature>
<evidence type="ECO:0000256" key="2">
    <source>
        <dbReference type="SAM" id="MobiDB-lite"/>
    </source>
</evidence>